<organism evidence="1 2">
    <name type="scientific">Theileria equi strain WA</name>
    <dbReference type="NCBI Taxonomy" id="1537102"/>
    <lineage>
        <taxon>Eukaryota</taxon>
        <taxon>Sar</taxon>
        <taxon>Alveolata</taxon>
        <taxon>Apicomplexa</taxon>
        <taxon>Aconoidasida</taxon>
        <taxon>Piroplasmida</taxon>
        <taxon>Theileriidae</taxon>
        <taxon>Theileria</taxon>
    </lineage>
</organism>
<dbReference type="eggNOG" id="ENOG502QX9R">
    <property type="taxonomic scope" value="Eukaryota"/>
</dbReference>
<dbReference type="VEuPathDB" id="PiroplasmaDB:BEWA_049620"/>
<evidence type="ECO:0000313" key="2">
    <source>
        <dbReference type="Proteomes" id="UP000031512"/>
    </source>
</evidence>
<protein>
    <submittedName>
        <fullName evidence="1">Uncharacterized protein</fullName>
    </submittedName>
</protein>
<dbReference type="OrthoDB" id="361394at2759"/>
<dbReference type="KEGG" id="beq:BEWA_049620"/>
<dbReference type="GeneID" id="15804096"/>
<evidence type="ECO:0000313" key="1">
    <source>
        <dbReference type="EMBL" id="EKX72495.1"/>
    </source>
</evidence>
<gene>
    <name evidence="1" type="ORF">BEWA_049620</name>
</gene>
<dbReference type="RefSeq" id="XP_004831947.1">
    <property type="nucleotide sequence ID" value="XM_004831890.1"/>
</dbReference>
<keyword evidence="2" id="KW-1185">Reference proteome</keyword>
<proteinExistence type="predicted"/>
<name>L1LB43_THEEQ</name>
<reference evidence="1 2" key="1">
    <citation type="journal article" date="2012" name="BMC Genomics">
        <title>Comparative genomic analysis and phylogenetic position of Theileria equi.</title>
        <authorList>
            <person name="Kappmeyer L.S."/>
            <person name="Thiagarajan M."/>
            <person name="Herndon D.R."/>
            <person name="Ramsay J.D."/>
            <person name="Caler E."/>
            <person name="Djikeng A."/>
            <person name="Gillespie J.J."/>
            <person name="Lau A.O."/>
            <person name="Roalson E.H."/>
            <person name="Silva J.C."/>
            <person name="Silva M.G."/>
            <person name="Suarez C.E."/>
            <person name="Ueti M.W."/>
            <person name="Nene V.M."/>
            <person name="Mealey R.H."/>
            <person name="Knowles D.P."/>
            <person name="Brayton K.A."/>
        </authorList>
    </citation>
    <scope>NUCLEOTIDE SEQUENCE [LARGE SCALE GENOMIC DNA]</scope>
    <source>
        <strain evidence="1 2">WA</strain>
    </source>
</reference>
<dbReference type="Proteomes" id="UP000031512">
    <property type="component" value="Unassembled WGS sequence"/>
</dbReference>
<dbReference type="EMBL" id="ACOU01000007">
    <property type="protein sequence ID" value="EKX72495.1"/>
    <property type="molecule type" value="Genomic_DNA"/>
</dbReference>
<comment type="caution">
    <text evidence="1">The sequence shown here is derived from an EMBL/GenBank/DDBJ whole genome shotgun (WGS) entry which is preliminary data.</text>
</comment>
<sequence length="2368" mass="271160">MKIRKKEDRRRDGRCVLQISQRTSRVLKDVPKYGKINSLEVDEVLFYLLDGLVDQDEGITSAITNSLLKFAQTQPEFTLKSILSFLEVRRTSISHQYSLLLVMRKCILQCKSVLSNAAIKEILLFMLKELNFISTSDTRHMEMREIVNATSVLCPGFSVDVILAFIQDMRSNERSADIMCIYIQILTHLCALVPKNTYICKSLVSSCIMSMFSEDIFRENNSELCKDLSTFLYALSNMLAIQYKVNIAEESPETLSLCDGINVEDCAYRRFLCYQNVFRAFELGRNPGLENTMDDKSFMDETVHYTRDCEIKRSLSCGFSPDIKVIRKDPDIQTFEYSINREYASFMSINSDIDEEVEDPLYIMERYVSIESPEPIGTVEPIFPLMMEKYLPTIYTNASYNVTCMEVFYSLVIFSQHITDVTFSKYAASLLDSMIVRFHNYLPNLQYRHVSVPDYANTWIKLYKSASATFGSKIITLFSSIGYSMDRYVILPPTYFVRSLRLYVQILEKRSPYTLCVQLFNICGVLFGLLHGLFEYGSEYFEAGNDHQPTIDTFLSVNKSFLNTNDRKECKTFIYNIRETYGLLFSNNLTSLVLLEFLFQKLKSDVVSEVTVSLYILFILYSSFLDESELDGNCSKIWHLINELDELVKRFKGDPFSSRLILLLLSYLSRGKWFTFHSISIHNVANRNARIMGIHGIGKLRNSFRIGISKQVINLLNFVFNLKVNYDIEKRINQSKVADIGFLRAVYEGVPKIVDKQLHVAIDTCFDSFIPRYSAEVLLVYLVKMLVKNKKRNVLTIFRSLLGILNQNDPRRILLVLSVDLLMKLMTYALIYMHDPVCYLEEAVVASNIVNLIAHIIFDRGRRYMSITSNSSIPFYPYGSMSPCGPLSNVGSPCSDDMNDYNVDLNTGDITENFGRISKFLSKILDENKISSAQYVKVIIKTLGSIIATIKRRTSIQSSYNTFYKSDQSPSPLHTAYHMMGILNILSVCARTSIRMTSDLINLLIGLPKQNVLHVLEYSLHFYENYEVYRLLPDVYEWSNLLNVSEEIIFTMNTLRKNTKITLLQGVTIDEKIDNSQALQQQLQTLRGFCISVLGASARNRKHVLLKVYYVLLMNIPKGTSSFTLFGKSTTILLSEKIRCICISALSHLYIQGLCPNIPVQNHDQDLCTRDIMNEMGNELKGYIDAMNAYDLAKLSLLYKEVFLKHFGISENSQAGKDVLSDNMNLECIIVPLISLLNTECESHIKLLVLRGVLNILSQEHLSLTRDFSLKYLISCTNGLLYFLSNPSIKEYTMKAEYDVSNIEGYYMTIFNNKGSTDDAFLDHKFIHNGESVNEVSFLSFIILCALSRHYYGISETLHPFSTLYCLLSYGDCYLSSRLKHLSLEDYASIDISNLLVYYMTNVIYSTDDTSSVLDAPYPDLEDCGMTMQDNWTRLSKILIVTLFVPPNMDENHVKHRILVTLSLLQCIRYQPRVLDEMDQEERDGWTKVVLLIWAHILRISSDNLLKLQLMRSLESILNIESLEYIRLDSSRLHALENCDKVNGIGKIDQLLPGSCLIPCMLSCINFLESWSLLSDSFAKIIHKILQHRYDEIDSKHLESVLITIFKRFSYFFQSENVPTFLRLFLIDLAKADFNILCNALFSKQQPCTKQFQISIIRIVSSDLYLLESVLEFLTSILLPSSDSVNNCPIDFVMEFTLEVLLGSYSQFITTKHGASFISALVIYLNSLEQPFKDALAILDRILVVLRSKGTPREFIQEEKQLNEQQKEWVLVDDIGKKIVAKSRRIIGHSVALKVAFLESMLFIIKDSSQNANFIAMLTIFSELMRHGHLVNQDDYVNSIFEQVPIVDLVEDLYFKSIHYYLKYEKRVPVHRGKGKDFEKIVSTLSGALSKLDTSYYICRALCSFVLLSLRKRVRVSEIVYKVIVSKPTPSEERTRYAYIQLHIAIIKWYNVHKRVVPLYIQRHMIHPLAVALASKGSERVILASRTYLYMVHSIMANFVSISDEGSLQPCKEDGLDDEPEIDGRCTNNISLRGVMEKGSESLHADNWNAFLESLIVKGVYTGKSDGKVCFCGCNSPLLKHTGKYRVCLGIAFYLLLFFSSTLPCKNIELETPQDIENEFKMIKKNELDHRSSVVLFGDSFANSTRMEWPIIDANDSSDFYNIDEICSLRLESSSEKCQPLKKCPRDLLKILQIADYTVNVDGSLSRINIPFKNDKMDITNILIANNAAFFDISNLKPILKSVLFTSPTIYRFCLSRKYLLSPSAFVCKNLPAYDAFSGECIELCTSIISICSLYINKEIEDLKCEMKNNWPNCFLEILRFNAIMHFEALSTAVTKKLCNILEGDDLGDKRSVFKAMELFAHIKCQDT</sequence>
<accession>L1LB43</accession>